<comment type="domain">
    <text evidence="6">The N-terminal region contains the highly conserved SGGXDS motif, predicted to be a P-loop motif involved in ATP binding.</text>
</comment>
<evidence type="ECO:0000256" key="1">
    <source>
        <dbReference type="ARBA" id="ARBA00022598"/>
    </source>
</evidence>
<evidence type="ECO:0000313" key="9">
    <source>
        <dbReference type="Proteomes" id="UP001277561"/>
    </source>
</evidence>
<proteinExistence type="inferred from homology"/>
<dbReference type="PANTHER" id="PTHR43033">
    <property type="entry name" value="TRNA(ILE)-LYSIDINE SYNTHASE-RELATED"/>
    <property type="match status" value="1"/>
</dbReference>
<evidence type="ECO:0000256" key="2">
    <source>
        <dbReference type="ARBA" id="ARBA00022694"/>
    </source>
</evidence>
<keyword evidence="6" id="KW-0963">Cytoplasm</keyword>
<comment type="function">
    <text evidence="6">Ligates lysine onto the cytidine present at position 34 of the AUA codon-specific tRNA(Ile) that contains the anticodon CAU, in an ATP-dependent manner. Cytidine is converted to lysidine, thus changing the amino acid specificity of the tRNA from methionine to isoleucine.</text>
</comment>
<dbReference type="GO" id="GO:0032267">
    <property type="term" value="F:tRNA(Ile)-lysidine synthase activity"/>
    <property type="evidence" value="ECO:0007669"/>
    <property type="project" value="UniProtKB-EC"/>
</dbReference>
<name>A0ABU4VSA0_9HYPH</name>
<evidence type="ECO:0000259" key="7">
    <source>
        <dbReference type="Pfam" id="PF01171"/>
    </source>
</evidence>
<dbReference type="CDD" id="cd01992">
    <property type="entry name" value="TilS_N"/>
    <property type="match status" value="1"/>
</dbReference>
<evidence type="ECO:0000313" key="8">
    <source>
        <dbReference type="EMBL" id="MDX8328181.1"/>
    </source>
</evidence>
<feature type="domain" description="tRNA(Ile)-lysidine/2-thiocytidine synthase N-terminal" evidence="7">
    <location>
        <begin position="33"/>
        <end position="217"/>
    </location>
</feature>
<organism evidence="8 9">
    <name type="scientific">Agrobacterium rosae</name>
    <dbReference type="NCBI Taxonomy" id="1972867"/>
    <lineage>
        <taxon>Bacteria</taxon>
        <taxon>Pseudomonadati</taxon>
        <taxon>Pseudomonadota</taxon>
        <taxon>Alphaproteobacteria</taxon>
        <taxon>Hyphomicrobiales</taxon>
        <taxon>Rhizobiaceae</taxon>
        <taxon>Rhizobium/Agrobacterium group</taxon>
        <taxon>Agrobacterium</taxon>
    </lineage>
</organism>
<dbReference type="GeneID" id="86878563"/>
<dbReference type="InterPro" id="IPR012094">
    <property type="entry name" value="tRNA_Ile_lys_synt"/>
</dbReference>
<comment type="similarity">
    <text evidence="6">Belongs to the tRNA(Ile)-lysidine synthase family.</text>
</comment>
<gene>
    <name evidence="6 8" type="primary">tilS</name>
    <name evidence="8" type="ORF">RMS29_03005</name>
</gene>
<keyword evidence="2 6" id="KW-0819">tRNA processing</keyword>
<keyword evidence="1 6" id="KW-0436">Ligase</keyword>
<dbReference type="InterPro" id="IPR012795">
    <property type="entry name" value="tRNA_Ile_lys_synt_N"/>
</dbReference>
<dbReference type="EMBL" id="JAVRAD010000001">
    <property type="protein sequence ID" value="MDX8328181.1"/>
    <property type="molecule type" value="Genomic_DNA"/>
</dbReference>
<keyword evidence="4 6" id="KW-0067">ATP-binding</keyword>
<evidence type="ECO:0000256" key="6">
    <source>
        <dbReference type="HAMAP-Rule" id="MF_01161"/>
    </source>
</evidence>
<sequence>MAGDDDLSFPVEPIAPLEAARLFIEKISNPARILVAVSGGSDSTGLLLALHRALTEMSRREISLHAVTIDHALRSGSSDEARGVAALCARHDIPHHIRRWDGEKPATGISAAARLARYDLIGEVVADIGADVIALGHTLGDQQETIAMRVARSERPDNLGLAGMADAVLYAGRHWIVRPLLSSTREDIRNFLSGQGQSWYDDPSNEDAKYERVRMRNLLPEPQGKLIDRSINRSALSSSSAQWLGQQAESYLDCLIKINAAGLQHDATILRYALSALASVIGGRRFAMAADSMDRVLAFVTKGEPGRVTASRVVFDLRKDALYLTRENRGIPSLAVAAGATALWDERFEITNRSTRTLMIGGRGARMAVDLPSSIPKGVAKRVMQTRPATEVEGDQSPALEAGDVVIRPLLAPYDLFLPRFDLELANVIARLIGRSPYPQPPV</sequence>
<dbReference type="Pfam" id="PF01171">
    <property type="entry name" value="ATP_bind_3"/>
    <property type="match status" value="1"/>
</dbReference>
<evidence type="ECO:0000256" key="3">
    <source>
        <dbReference type="ARBA" id="ARBA00022741"/>
    </source>
</evidence>
<evidence type="ECO:0000256" key="4">
    <source>
        <dbReference type="ARBA" id="ARBA00022840"/>
    </source>
</evidence>
<comment type="subcellular location">
    <subcellularLocation>
        <location evidence="6">Cytoplasm</location>
    </subcellularLocation>
</comment>
<dbReference type="EC" id="6.3.4.19" evidence="6"/>
<comment type="catalytic activity">
    <reaction evidence="5 6">
        <text>cytidine(34) in tRNA(Ile2) + L-lysine + ATP = lysidine(34) in tRNA(Ile2) + AMP + diphosphate + H(+)</text>
        <dbReference type="Rhea" id="RHEA:43744"/>
        <dbReference type="Rhea" id="RHEA-COMP:10625"/>
        <dbReference type="Rhea" id="RHEA-COMP:10670"/>
        <dbReference type="ChEBI" id="CHEBI:15378"/>
        <dbReference type="ChEBI" id="CHEBI:30616"/>
        <dbReference type="ChEBI" id="CHEBI:32551"/>
        <dbReference type="ChEBI" id="CHEBI:33019"/>
        <dbReference type="ChEBI" id="CHEBI:82748"/>
        <dbReference type="ChEBI" id="CHEBI:83665"/>
        <dbReference type="ChEBI" id="CHEBI:456215"/>
        <dbReference type="EC" id="6.3.4.19"/>
    </reaction>
</comment>
<reference evidence="8" key="1">
    <citation type="journal article" date="2023" name="Phytobiomes J">
        <title>Deciphering the key players within the bacterial microbiota associated with aerial crown gall tumors on rhododendron: Insights into the gallobiome.</title>
        <authorList>
            <person name="Kuzmanovic N."/>
            <person name="Nesme J."/>
            <person name="Wolf J."/>
            <person name="Neumann-Schaal M."/>
            <person name="Petersen J."/>
            <person name="Fernandez-Gnecco G."/>
            <person name="Sproeer C."/>
            <person name="Bunk B."/>
            <person name="Overmann J."/>
            <person name="Sorensen S.J."/>
            <person name="Idczak E."/>
            <person name="Smalla K."/>
        </authorList>
    </citation>
    <scope>NUCLEOTIDE SEQUENCE [LARGE SCALE GENOMIC DNA]</scope>
    <source>
        <strain evidence="8">Rho-14.1</strain>
    </source>
</reference>
<comment type="caution">
    <text evidence="8">The sequence shown here is derived from an EMBL/GenBank/DDBJ whole genome shotgun (WGS) entry which is preliminary data.</text>
</comment>
<dbReference type="SUPFAM" id="SSF52402">
    <property type="entry name" value="Adenine nucleotide alpha hydrolases-like"/>
    <property type="match status" value="1"/>
</dbReference>
<dbReference type="InterPro" id="IPR014729">
    <property type="entry name" value="Rossmann-like_a/b/a_fold"/>
</dbReference>
<accession>A0ABU4VSA0</accession>
<dbReference type="RefSeq" id="WP_245445315.1">
    <property type="nucleotide sequence ID" value="NZ_CP192764.1"/>
</dbReference>
<keyword evidence="3 6" id="KW-0547">Nucleotide-binding</keyword>
<protein>
    <recommendedName>
        <fullName evidence="6">tRNA(Ile)-lysidine synthase</fullName>
        <ecNumber evidence="6">6.3.4.19</ecNumber>
    </recommendedName>
    <alternativeName>
        <fullName evidence="6">tRNA(Ile)-2-lysyl-cytidine synthase</fullName>
    </alternativeName>
    <alternativeName>
        <fullName evidence="6">tRNA(Ile)-lysidine synthetase</fullName>
    </alternativeName>
</protein>
<keyword evidence="9" id="KW-1185">Reference proteome</keyword>
<dbReference type="InterPro" id="IPR011063">
    <property type="entry name" value="TilS/TtcA_N"/>
</dbReference>
<feature type="binding site" evidence="6">
    <location>
        <begin position="38"/>
        <end position="43"/>
    </location>
    <ligand>
        <name>ATP</name>
        <dbReference type="ChEBI" id="CHEBI:30616"/>
    </ligand>
</feature>
<dbReference type="HAMAP" id="MF_01161">
    <property type="entry name" value="tRNA_Ile_lys_synt"/>
    <property type="match status" value="1"/>
</dbReference>
<dbReference type="PANTHER" id="PTHR43033:SF1">
    <property type="entry name" value="TRNA(ILE)-LYSIDINE SYNTHASE-RELATED"/>
    <property type="match status" value="1"/>
</dbReference>
<dbReference type="NCBIfam" id="TIGR02432">
    <property type="entry name" value="lysidine_TilS_N"/>
    <property type="match status" value="1"/>
</dbReference>
<evidence type="ECO:0000256" key="5">
    <source>
        <dbReference type="ARBA" id="ARBA00048539"/>
    </source>
</evidence>
<dbReference type="Proteomes" id="UP001277561">
    <property type="component" value="Unassembled WGS sequence"/>
</dbReference>
<dbReference type="Gene3D" id="3.40.50.620">
    <property type="entry name" value="HUPs"/>
    <property type="match status" value="1"/>
</dbReference>